<dbReference type="Pfam" id="PF01015">
    <property type="entry name" value="Ribosomal_S3Ae"/>
    <property type="match status" value="1"/>
</dbReference>
<protein>
    <submittedName>
        <fullName evidence="4">Ribosomal protein S3Ae (RP-S3Ae, RPS3A)</fullName>
    </submittedName>
</protein>
<proteinExistence type="predicted"/>
<name>A0A075H590_9EURY</name>
<sequence>MRYAVPWLEQKSPRLNALLPQHPHSFEALVHILGVGGTARIRGSPRQESNVMAKGAAARAAARRQRDKWKSKRWYSIRAPRNPWAFKIIGETMAEEEEMLLGRHYEILQYELDGDFSKMNVKVQFRIHDVIGSDALTEYIGHELLKDHIRRQVRRDRGKIDDTVDLVTKDGYYIRVKPMMITRNKIKASQKQEIRSQARDLIIKFGATTTWVDMQKSNSRWNSRDADSRDCIQDPTR</sequence>
<organism evidence="4">
    <name type="scientific">uncultured marine group II/III euryarchaeote KM3_52_A01</name>
    <dbReference type="NCBI Taxonomy" id="1456457"/>
    <lineage>
        <taxon>Archaea</taxon>
        <taxon>Methanobacteriati</taxon>
        <taxon>Methanobacteriota</taxon>
        <taxon>environmental samples</taxon>
    </lineage>
</organism>
<evidence type="ECO:0000256" key="2">
    <source>
        <dbReference type="ARBA" id="ARBA00023274"/>
    </source>
</evidence>
<dbReference type="GO" id="GO:0003735">
    <property type="term" value="F:structural constituent of ribosome"/>
    <property type="evidence" value="ECO:0007669"/>
    <property type="project" value="InterPro"/>
</dbReference>
<keyword evidence="1 4" id="KW-0689">Ribosomal protein</keyword>
<keyword evidence="2" id="KW-0687">Ribonucleoprotein</keyword>
<dbReference type="AlphaFoldDB" id="A0A075H590"/>
<evidence type="ECO:0000256" key="3">
    <source>
        <dbReference type="SAM" id="MobiDB-lite"/>
    </source>
</evidence>
<evidence type="ECO:0000313" key="4">
    <source>
        <dbReference type="EMBL" id="AIF11436.1"/>
    </source>
</evidence>
<gene>
    <name evidence="4" type="primary">RP-S3Ae</name>
    <name evidence="4" type="synonym">RPS3A</name>
</gene>
<evidence type="ECO:0000256" key="1">
    <source>
        <dbReference type="ARBA" id="ARBA00022980"/>
    </source>
</evidence>
<dbReference type="GO" id="GO:0005840">
    <property type="term" value="C:ribosome"/>
    <property type="evidence" value="ECO:0007669"/>
    <property type="project" value="UniProtKB-KW"/>
</dbReference>
<dbReference type="SMART" id="SM01397">
    <property type="entry name" value="Ribosomal_S3Ae"/>
    <property type="match status" value="1"/>
</dbReference>
<feature type="compositionally biased region" description="Basic and acidic residues" evidence="3">
    <location>
        <begin position="222"/>
        <end position="237"/>
    </location>
</feature>
<reference evidence="4" key="1">
    <citation type="journal article" date="2014" name="Genome Biol. Evol.">
        <title>Pangenome evidence for extensive interdomain horizontal transfer affecting lineage core and shell genes in uncultured planktonic thaumarchaeota and euryarchaeota.</title>
        <authorList>
            <person name="Deschamps P."/>
            <person name="Zivanovic Y."/>
            <person name="Moreira D."/>
            <person name="Rodriguez-Valera F."/>
            <person name="Lopez-Garcia P."/>
        </authorList>
    </citation>
    <scope>NUCLEOTIDE SEQUENCE</scope>
</reference>
<dbReference type="GO" id="GO:0006412">
    <property type="term" value="P:translation"/>
    <property type="evidence" value="ECO:0007669"/>
    <property type="project" value="InterPro"/>
</dbReference>
<dbReference type="EMBL" id="KF900917">
    <property type="protein sequence ID" value="AIF11436.1"/>
    <property type="molecule type" value="Genomic_DNA"/>
</dbReference>
<feature type="region of interest" description="Disordered" evidence="3">
    <location>
        <begin position="218"/>
        <end position="237"/>
    </location>
</feature>
<dbReference type="InterPro" id="IPR001593">
    <property type="entry name" value="Ribosomal_eS1"/>
</dbReference>
<dbReference type="GO" id="GO:1990904">
    <property type="term" value="C:ribonucleoprotein complex"/>
    <property type="evidence" value="ECO:0007669"/>
    <property type="project" value="UniProtKB-KW"/>
</dbReference>
<accession>A0A075H590</accession>